<dbReference type="Gene3D" id="3.40.970.10">
    <property type="entry name" value="Ribonuclease H1, N-terminal domain"/>
    <property type="match status" value="1"/>
</dbReference>
<keyword evidence="4" id="KW-1185">Reference proteome</keyword>
<feature type="domain" description="Ribonuclease H1 N-terminal" evidence="2">
    <location>
        <begin position="141"/>
        <end position="178"/>
    </location>
</feature>
<organism evidence="3 4">
    <name type="scientific">Marasmius crinis-equi</name>
    <dbReference type="NCBI Taxonomy" id="585013"/>
    <lineage>
        <taxon>Eukaryota</taxon>
        <taxon>Fungi</taxon>
        <taxon>Dikarya</taxon>
        <taxon>Basidiomycota</taxon>
        <taxon>Agaricomycotina</taxon>
        <taxon>Agaricomycetes</taxon>
        <taxon>Agaricomycetidae</taxon>
        <taxon>Agaricales</taxon>
        <taxon>Marasmiineae</taxon>
        <taxon>Marasmiaceae</taxon>
        <taxon>Marasmius</taxon>
    </lineage>
</organism>
<gene>
    <name evidence="3" type="ORF">V5O48_010628</name>
</gene>
<dbReference type="EMBL" id="JBAHYK010000785">
    <property type="protein sequence ID" value="KAL0571330.1"/>
    <property type="molecule type" value="Genomic_DNA"/>
</dbReference>
<evidence type="ECO:0000313" key="4">
    <source>
        <dbReference type="Proteomes" id="UP001465976"/>
    </source>
</evidence>
<feature type="compositionally biased region" description="Polar residues" evidence="1">
    <location>
        <begin position="19"/>
        <end position="30"/>
    </location>
</feature>
<comment type="caution">
    <text evidence="3">The sequence shown here is derived from an EMBL/GenBank/DDBJ whole genome shotgun (WGS) entry which is preliminary data.</text>
</comment>
<dbReference type="Pfam" id="PF01693">
    <property type="entry name" value="Cauli_VI"/>
    <property type="match status" value="1"/>
</dbReference>
<dbReference type="Proteomes" id="UP001465976">
    <property type="component" value="Unassembled WGS sequence"/>
</dbReference>
<accession>A0ABR3F8A4</accession>
<evidence type="ECO:0000313" key="3">
    <source>
        <dbReference type="EMBL" id="KAL0571330.1"/>
    </source>
</evidence>
<sequence>MSFITRTTTHTTVAVTEMPFNNGSQSSCRSSPPARLDVSDRESRPPSSLNSDSDREDSGTPTPLPTSSPTWSSFHTAKSQSMRLLASVSTTSSLTPSSQSQSLYTIPPGDESIIAFYAARYPGRVPHPNQLHGSATKYQTYYVVSRGTSVGIFTDWNIAGKFVLGVKGNKYQGYNHFYRAWCAYWEEWCRKDIRVLSHYQDTAPVETQVQDSGLDLAMDNLTLG</sequence>
<reference evidence="3 4" key="1">
    <citation type="submission" date="2024-02" db="EMBL/GenBank/DDBJ databases">
        <title>A draft genome for the cacao thread blight pathogen Marasmius crinis-equi.</title>
        <authorList>
            <person name="Cohen S.P."/>
            <person name="Baruah I.K."/>
            <person name="Amoako-Attah I."/>
            <person name="Bukari Y."/>
            <person name="Meinhardt L.W."/>
            <person name="Bailey B.A."/>
        </authorList>
    </citation>
    <scope>NUCLEOTIDE SEQUENCE [LARGE SCALE GENOMIC DNA]</scope>
    <source>
        <strain evidence="3 4">GH-76</strain>
    </source>
</reference>
<evidence type="ECO:0000259" key="2">
    <source>
        <dbReference type="Pfam" id="PF01693"/>
    </source>
</evidence>
<feature type="region of interest" description="Disordered" evidence="1">
    <location>
        <begin position="17"/>
        <end position="74"/>
    </location>
</feature>
<dbReference type="InterPro" id="IPR037056">
    <property type="entry name" value="RNase_H1_N_sf"/>
</dbReference>
<dbReference type="InterPro" id="IPR009027">
    <property type="entry name" value="Ribosomal_bL9/RNase_H1_N"/>
</dbReference>
<protein>
    <recommendedName>
        <fullName evidence="2">Ribonuclease H1 N-terminal domain-containing protein</fullName>
    </recommendedName>
</protein>
<name>A0ABR3F8A4_9AGAR</name>
<dbReference type="SUPFAM" id="SSF55658">
    <property type="entry name" value="L9 N-domain-like"/>
    <property type="match status" value="1"/>
</dbReference>
<evidence type="ECO:0000256" key="1">
    <source>
        <dbReference type="SAM" id="MobiDB-lite"/>
    </source>
</evidence>
<dbReference type="InterPro" id="IPR011320">
    <property type="entry name" value="RNase_H1_N"/>
</dbReference>
<proteinExistence type="predicted"/>